<keyword evidence="8" id="KW-1185">Reference proteome</keyword>
<dbReference type="PANTHER" id="PTHR24379:SF121">
    <property type="entry name" value="C2H2-TYPE DOMAIN-CONTAINING PROTEIN"/>
    <property type="match status" value="1"/>
</dbReference>
<gene>
    <name evidence="7" type="ORF">EAG_06749</name>
</gene>
<dbReference type="GO" id="GO:0008270">
    <property type="term" value="F:zinc ion binding"/>
    <property type="evidence" value="ECO:0007669"/>
    <property type="project" value="UniProtKB-KW"/>
</dbReference>
<dbReference type="EMBL" id="GL438951">
    <property type="protein sequence ID" value="EFN68037.1"/>
    <property type="molecule type" value="Genomic_DNA"/>
</dbReference>
<dbReference type="OMA" id="WEDYQVL"/>
<dbReference type="FunFam" id="3.30.160.60:FF:000110">
    <property type="entry name" value="Zinc finger protein-like"/>
    <property type="match status" value="1"/>
</dbReference>
<protein>
    <submittedName>
        <fullName evidence="7">Zinc finger protein 337</fullName>
    </submittedName>
</protein>
<dbReference type="Pfam" id="PF00096">
    <property type="entry name" value="zf-C2H2"/>
    <property type="match status" value="3"/>
</dbReference>
<dbReference type="Gene3D" id="3.30.160.60">
    <property type="entry name" value="Classic Zinc Finger"/>
    <property type="match status" value="3"/>
</dbReference>
<name>E2AEV3_CAMFO</name>
<evidence type="ECO:0000256" key="3">
    <source>
        <dbReference type="ARBA" id="ARBA00022771"/>
    </source>
</evidence>
<keyword evidence="1" id="KW-0479">Metal-binding</keyword>
<dbReference type="PANTHER" id="PTHR24379">
    <property type="entry name" value="KRAB AND ZINC FINGER DOMAIN-CONTAINING"/>
    <property type="match status" value="1"/>
</dbReference>
<dbReference type="Proteomes" id="UP000000311">
    <property type="component" value="Unassembled WGS sequence"/>
</dbReference>
<keyword evidence="4" id="KW-0862">Zinc</keyword>
<evidence type="ECO:0000256" key="4">
    <source>
        <dbReference type="ARBA" id="ARBA00022833"/>
    </source>
</evidence>
<accession>E2AEV3</accession>
<proteinExistence type="predicted"/>
<dbReference type="PROSITE" id="PS50157">
    <property type="entry name" value="ZINC_FINGER_C2H2_2"/>
    <property type="match status" value="4"/>
</dbReference>
<evidence type="ECO:0000259" key="6">
    <source>
        <dbReference type="PROSITE" id="PS50157"/>
    </source>
</evidence>
<dbReference type="SUPFAM" id="SSF57667">
    <property type="entry name" value="beta-beta-alpha zinc fingers"/>
    <property type="match status" value="3"/>
</dbReference>
<keyword evidence="3 5" id="KW-0863">Zinc-finger</keyword>
<dbReference type="SMART" id="SM00355">
    <property type="entry name" value="ZnF_C2H2"/>
    <property type="match status" value="7"/>
</dbReference>
<feature type="domain" description="C2H2-type" evidence="6">
    <location>
        <begin position="157"/>
        <end position="184"/>
    </location>
</feature>
<sequence length="367" mass="42997">MYCNCLGFTLKCFYATIPLLDLNLALQSCKGFKTENDKKDPGQDSVSMTNYSHNRMRNIYYPKNADNKPYSCPRCGRSFTVKGNMTRHFKYECNQPPRFQCPYCEFRSKQTSNVMSHIRTRHPDLLMMDSFMSSVGSSVEVTVEQSPAPCGAQKTLYYCPKCLHGFTLKSNRNRHFRYECGHEPRFKCPYCELRSKQTSQIYCTKYTCEWCGRHFAWPSSLRLHQKMACGKPPNFHCTICDYKSNFKGNLKRHLYCKHKIDLCVESIEKHENGRSSLVWEDYQVLGTSTANRSSSYVERKFRVKHMDHIGRYKCSKCAKSYRWKHHLVEHVKASCGQKKAECCPYCSYKSNRKWNLKSHMKRIHASV</sequence>
<evidence type="ECO:0000256" key="1">
    <source>
        <dbReference type="ARBA" id="ARBA00022723"/>
    </source>
</evidence>
<reference evidence="7 8" key="1">
    <citation type="journal article" date="2010" name="Science">
        <title>Genomic comparison of the ants Camponotus floridanus and Harpegnathos saltator.</title>
        <authorList>
            <person name="Bonasio R."/>
            <person name="Zhang G."/>
            <person name="Ye C."/>
            <person name="Mutti N.S."/>
            <person name="Fang X."/>
            <person name="Qin N."/>
            <person name="Donahue G."/>
            <person name="Yang P."/>
            <person name="Li Q."/>
            <person name="Li C."/>
            <person name="Zhang P."/>
            <person name="Huang Z."/>
            <person name="Berger S.L."/>
            <person name="Reinberg D."/>
            <person name="Wang J."/>
            <person name="Liebig J."/>
        </authorList>
    </citation>
    <scope>NUCLEOTIDE SEQUENCE [LARGE SCALE GENOMIC DNA]</scope>
    <source>
        <strain evidence="8">C129</strain>
    </source>
</reference>
<feature type="domain" description="C2H2-type" evidence="6">
    <location>
        <begin position="206"/>
        <end position="233"/>
    </location>
</feature>
<evidence type="ECO:0000256" key="5">
    <source>
        <dbReference type="PROSITE-ProRule" id="PRU00042"/>
    </source>
</evidence>
<feature type="domain" description="C2H2-type" evidence="6">
    <location>
        <begin position="70"/>
        <end position="97"/>
    </location>
</feature>
<organism evidence="8">
    <name type="scientific">Camponotus floridanus</name>
    <name type="common">Florida carpenter ant</name>
    <dbReference type="NCBI Taxonomy" id="104421"/>
    <lineage>
        <taxon>Eukaryota</taxon>
        <taxon>Metazoa</taxon>
        <taxon>Ecdysozoa</taxon>
        <taxon>Arthropoda</taxon>
        <taxon>Hexapoda</taxon>
        <taxon>Insecta</taxon>
        <taxon>Pterygota</taxon>
        <taxon>Neoptera</taxon>
        <taxon>Endopterygota</taxon>
        <taxon>Hymenoptera</taxon>
        <taxon>Apocrita</taxon>
        <taxon>Aculeata</taxon>
        <taxon>Formicoidea</taxon>
        <taxon>Formicidae</taxon>
        <taxon>Formicinae</taxon>
        <taxon>Camponotus</taxon>
    </lineage>
</organism>
<evidence type="ECO:0000313" key="8">
    <source>
        <dbReference type="Proteomes" id="UP000000311"/>
    </source>
</evidence>
<dbReference type="InParanoid" id="E2AEV3"/>
<feature type="domain" description="C2H2-type" evidence="6">
    <location>
        <begin position="312"/>
        <end position="339"/>
    </location>
</feature>
<dbReference type="OrthoDB" id="407106at2759"/>
<dbReference type="InterPro" id="IPR036236">
    <property type="entry name" value="Znf_C2H2_sf"/>
</dbReference>
<keyword evidence="2" id="KW-0677">Repeat</keyword>
<dbReference type="AlphaFoldDB" id="E2AEV3"/>
<dbReference type="FunFam" id="3.30.160.60:FF:000065">
    <property type="entry name" value="B-cell CLL/lymphoma 6, member B"/>
    <property type="match status" value="1"/>
</dbReference>
<dbReference type="InterPro" id="IPR013087">
    <property type="entry name" value="Znf_C2H2_type"/>
</dbReference>
<evidence type="ECO:0000313" key="7">
    <source>
        <dbReference type="EMBL" id="EFN68037.1"/>
    </source>
</evidence>
<evidence type="ECO:0000256" key="2">
    <source>
        <dbReference type="ARBA" id="ARBA00022737"/>
    </source>
</evidence>